<dbReference type="Proteomes" id="UP000012089">
    <property type="component" value="Unassembled WGS sequence"/>
</dbReference>
<comment type="caution">
    <text evidence="1">The sequence shown here is derived from an EMBL/GenBank/DDBJ whole genome shotgun (WGS) entry which is preliminary data.</text>
</comment>
<organism evidence="1 2">
    <name type="scientific">Leptospira interrogans serovar Zanoni str. LT2156</name>
    <dbReference type="NCBI Taxonomy" id="1001601"/>
    <lineage>
        <taxon>Bacteria</taxon>
        <taxon>Pseudomonadati</taxon>
        <taxon>Spirochaetota</taxon>
        <taxon>Spirochaetia</taxon>
        <taxon>Leptospirales</taxon>
        <taxon>Leptospiraceae</taxon>
        <taxon>Leptospira</taxon>
    </lineage>
</organism>
<proteinExistence type="predicted"/>
<accession>M6HHD5</accession>
<name>M6HHD5_LEPIR</name>
<protein>
    <submittedName>
        <fullName evidence="1">Uncharacterized protein</fullName>
    </submittedName>
</protein>
<reference evidence="1 2" key="1">
    <citation type="submission" date="2013-01" db="EMBL/GenBank/DDBJ databases">
        <authorList>
            <person name="Harkins D.M."/>
            <person name="Durkin A.S."/>
            <person name="Brinkac L.M."/>
            <person name="Haft D.H."/>
            <person name="Selengut J.D."/>
            <person name="Sanka R."/>
            <person name="DePew J."/>
            <person name="Purushe J."/>
            <person name="Tulsiani S.M."/>
            <person name="Graham G.C."/>
            <person name="Burns M.-A."/>
            <person name="Dohnt M.F."/>
            <person name="Smythe L.D."/>
            <person name="McKay D.B."/>
            <person name="Craig S.B."/>
            <person name="Vinetz J.M."/>
            <person name="Sutton G.G."/>
            <person name="Nierman W.C."/>
            <person name="Fouts D.E."/>
        </authorList>
    </citation>
    <scope>NUCLEOTIDE SEQUENCE [LARGE SCALE GENOMIC DNA]</scope>
    <source>
        <strain evidence="1 2">LT2156</strain>
    </source>
</reference>
<dbReference type="AlphaFoldDB" id="M6HHD5"/>
<dbReference type="EMBL" id="AFMF02000036">
    <property type="protein sequence ID" value="EMM94319.1"/>
    <property type="molecule type" value="Genomic_DNA"/>
</dbReference>
<evidence type="ECO:0000313" key="2">
    <source>
        <dbReference type="Proteomes" id="UP000012089"/>
    </source>
</evidence>
<evidence type="ECO:0000313" key="1">
    <source>
        <dbReference type="EMBL" id="EMM94319.1"/>
    </source>
</evidence>
<sequence>MFIFPLGTIAGIFLFLITVMTSPGRKIYKITNKKIIAPFFEISFEDIESYKRNGNSISFKTKYKDYSTDDLQDIDTFFKALTDQKPILDNSI</sequence>
<gene>
    <name evidence="1" type="ORF">LEP1GSC158_0650</name>
</gene>